<reference evidence="4" key="1">
    <citation type="journal article" date="2019" name="Int. J. Syst. Evol. Microbiol.">
        <title>The Global Catalogue of Microorganisms (GCM) 10K type strain sequencing project: providing services to taxonomists for standard genome sequencing and annotation.</title>
        <authorList>
            <consortium name="The Broad Institute Genomics Platform"/>
            <consortium name="The Broad Institute Genome Sequencing Center for Infectious Disease"/>
            <person name="Wu L."/>
            <person name="Ma J."/>
        </authorList>
    </citation>
    <scope>NUCLEOTIDE SEQUENCE [LARGE SCALE GENOMIC DNA]</scope>
    <source>
        <strain evidence="4">TISTR 1827</strain>
    </source>
</reference>
<accession>A0ABW5QTQ8</accession>
<organism evidence="3 4">
    <name type="scientific">Paenibacillus thailandensis</name>
    <dbReference type="NCBI Taxonomy" id="393250"/>
    <lineage>
        <taxon>Bacteria</taxon>
        <taxon>Bacillati</taxon>
        <taxon>Bacillota</taxon>
        <taxon>Bacilli</taxon>
        <taxon>Bacillales</taxon>
        <taxon>Paenibacillaceae</taxon>
        <taxon>Paenibacillus</taxon>
    </lineage>
</organism>
<dbReference type="RefSeq" id="WP_379269960.1">
    <property type="nucleotide sequence ID" value="NZ_JBHUGT010000013.1"/>
</dbReference>
<dbReference type="Pfam" id="PF01547">
    <property type="entry name" value="SBP_bac_1"/>
    <property type="match status" value="1"/>
</dbReference>
<dbReference type="PANTHER" id="PTHR43649">
    <property type="entry name" value="ARABINOSE-BINDING PROTEIN-RELATED"/>
    <property type="match status" value="1"/>
</dbReference>
<feature type="compositionally biased region" description="Basic and acidic residues" evidence="1">
    <location>
        <begin position="183"/>
        <end position="200"/>
    </location>
</feature>
<evidence type="ECO:0000256" key="2">
    <source>
        <dbReference type="SAM" id="SignalP"/>
    </source>
</evidence>
<dbReference type="SUPFAM" id="SSF53850">
    <property type="entry name" value="Periplasmic binding protein-like II"/>
    <property type="match status" value="1"/>
</dbReference>
<dbReference type="PANTHER" id="PTHR43649:SF27">
    <property type="entry name" value="EXTRACELLULAR SOLUTE-BINDING PROTEIN FAMILY 1"/>
    <property type="match status" value="1"/>
</dbReference>
<dbReference type="Proteomes" id="UP001597493">
    <property type="component" value="Unassembled WGS sequence"/>
</dbReference>
<evidence type="ECO:0000313" key="3">
    <source>
        <dbReference type="EMBL" id="MFD2659333.1"/>
    </source>
</evidence>
<proteinExistence type="predicted"/>
<feature type="region of interest" description="Disordered" evidence="1">
    <location>
        <begin position="183"/>
        <end position="205"/>
    </location>
</feature>
<keyword evidence="2" id="KW-0732">Signal</keyword>
<dbReference type="Gene3D" id="3.40.190.10">
    <property type="entry name" value="Periplasmic binding protein-like II"/>
    <property type="match status" value="1"/>
</dbReference>
<protein>
    <submittedName>
        <fullName evidence="3">Extracellular solute-binding protein</fullName>
    </submittedName>
</protein>
<keyword evidence="4" id="KW-1185">Reference proteome</keyword>
<feature type="chain" id="PRO_5047266695" evidence="2">
    <location>
        <begin position="29"/>
        <end position="983"/>
    </location>
</feature>
<sequence>MFKRMAKNARRLPLIALASMLLLLPAQAGLQAAGSAVQPGGESDAGEPAASLTDGFAASGAPGSRYAYVQYKRDHADAPRPAREIVIEAGQYSRLEGDGFKRLEHFEGLDGVSLLTGESGEAEWKVNVEEAGMYNISAVYFPIAGKSATIERAFLIDGKLPFEEAAYLQFDRIWGNKLDRVQQDNRGNDLRPKQTEKPAWSEETFGDSNGYEEDPFLFYLDKGVHTLTLRSTREPMVLRQLKLFRQEEPPAYEEAVRQYEADGIKPASGISLRVEGEAASAKSSPTLYPLSERSSPAVYPYSASKVKVNTIGGYNWRLPGQWIEWEVDIPETGLYHIGFKSQQNYVRGVYSTRRLTIDGEVPFAEMKKVPFRYKSGYRIDTLGGEEPYLFRLDKGRHVIRLEVSLGDFAPLIREVETSLYNLNAMYRKILMITGTKPDEFRDYRLERQIPDLLQVFQAEHDRLSHVTAKLKELSGGTSDQEGLLKTMTAQLKEMTEEPDTVPRRLSAYKTNTGGLGTWVQKAREQPLEFDALFIVSPDKQIPKDGMGLFSKVKHEAMTFIHSFFIDYNRIGNVSEAADRRTVTVWIGTGRDQANTMKALIDETFTPETGINVNLKLVNMASLLPAVLAGQGPDVAMQIASDLPVNFAMRGAAVDLTQFADYAEVAERFRPSALVPYTYEDGAYALPETQTFNMLFYRKDVLEELGLSIPQTWEEVAETLAVLSKNHMEFGLPVVTQATVQGQNIPPHSMYATLLFQNGGAFYRDGGKESDLDSRTGIETFKQWTEFYTDYKLEREYDFANRFRTGQMPIGINDYTMYNQLSVFAPEIRGQWGFAPVPGTLQKDGSIRRDVPGGGTGVLMLEDAKDKDAAWQFMKWWTSDEVQTEFGREMEGLMGAAARYPTANIKALDSLPWPASDYNSLKAQFEWVQGVPEVPGGYFTGRHLFNAFYKTVVGGVEARESIMDYTAYIQDEIRTKRKEFGLPQ</sequence>
<feature type="signal peptide" evidence="2">
    <location>
        <begin position="1"/>
        <end position="28"/>
    </location>
</feature>
<dbReference type="InterPro" id="IPR006059">
    <property type="entry name" value="SBP"/>
</dbReference>
<evidence type="ECO:0000256" key="1">
    <source>
        <dbReference type="SAM" id="MobiDB-lite"/>
    </source>
</evidence>
<feature type="region of interest" description="Disordered" evidence="1">
    <location>
        <begin position="35"/>
        <end position="56"/>
    </location>
</feature>
<evidence type="ECO:0000313" key="4">
    <source>
        <dbReference type="Proteomes" id="UP001597493"/>
    </source>
</evidence>
<name>A0ABW5QTQ8_9BACL</name>
<dbReference type="CDD" id="cd14489">
    <property type="entry name" value="CBM_SBP_bac_1_like"/>
    <property type="match status" value="1"/>
</dbReference>
<gene>
    <name evidence="3" type="ORF">ACFSW5_03530</name>
</gene>
<dbReference type="InterPro" id="IPR050490">
    <property type="entry name" value="Bact_solute-bd_prot1"/>
</dbReference>
<comment type="caution">
    <text evidence="3">The sequence shown here is derived from an EMBL/GenBank/DDBJ whole genome shotgun (WGS) entry which is preliminary data.</text>
</comment>
<dbReference type="Gene3D" id="2.60.120.260">
    <property type="entry name" value="Galactose-binding domain-like"/>
    <property type="match status" value="2"/>
</dbReference>
<dbReference type="EMBL" id="JBHUMY010000002">
    <property type="protein sequence ID" value="MFD2659333.1"/>
    <property type="molecule type" value="Genomic_DNA"/>
</dbReference>